<dbReference type="GO" id="GO:0022625">
    <property type="term" value="C:cytosolic large ribosomal subunit"/>
    <property type="evidence" value="ECO:0007669"/>
    <property type="project" value="TreeGrafter"/>
</dbReference>
<keyword evidence="3 7" id="KW-0694">RNA-binding</keyword>
<keyword evidence="9" id="KW-1185">Reference proteome</keyword>
<evidence type="ECO:0000256" key="7">
    <source>
        <dbReference type="HAMAP-Rule" id="MF_01337"/>
    </source>
</evidence>
<evidence type="ECO:0000313" key="8">
    <source>
        <dbReference type="EMBL" id="GGF97057.1"/>
    </source>
</evidence>
<sequence>MHQKNSKRLKKATKTRIKLRQLAMPSLSVHKTNQHIYAQIFSGDGETTLVSASTKEKGLIKDGESGCNIKAAQAVGKAIAEKAQKAGIETVGFDRSGYQYHGKVKALAEAAREAGLKF</sequence>
<dbReference type="Pfam" id="PF00861">
    <property type="entry name" value="Ribosomal_L18p"/>
    <property type="match status" value="1"/>
</dbReference>
<evidence type="ECO:0000256" key="3">
    <source>
        <dbReference type="ARBA" id="ARBA00022884"/>
    </source>
</evidence>
<comment type="caution">
    <text evidence="8">The sequence shown here is derived from an EMBL/GenBank/DDBJ whole genome shotgun (WGS) entry which is preliminary data.</text>
</comment>
<keyword evidence="4 7" id="KW-0689">Ribosomal protein</keyword>
<dbReference type="PANTHER" id="PTHR12899:SF3">
    <property type="entry name" value="LARGE RIBOSOMAL SUBUNIT PROTEIN UL18M"/>
    <property type="match status" value="1"/>
</dbReference>
<name>A0A917FRW7_9GAMM</name>
<comment type="similarity">
    <text evidence="1 7">Belongs to the universal ribosomal protein uL18 family.</text>
</comment>
<dbReference type="SUPFAM" id="SSF53137">
    <property type="entry name" value="Translational machinery components"/>
    <property type="match status" value="1"/>
</dbReference>
<proteinExistence type="inferred from homology"/>
<dbReference type="InterPro" id="IPR005484">
    <property type="entry name" value="Ribosomal_uL18_bac/plant/anim"/>
</dbReference>
<dbReference type="GO" id="GO:0003735">
    <property type="term" value="F:structural constituent of ribosome"/>
    <property type="evidence" value="ECO:0007669"/>
    <property type="project" value="InterPro"/>
</dbReference>
<dbReference type="Gene3D" id="3.30.420.100">
    <property type="match status" value="1"/>
</dbReference>
<reference evidence="8" key="1">
    <citation type="journal article" date="2014" name="Int. J. Syst. Evol. Microbiol.">
        <title>Complete genome sequence of Corynebacterium casei LMG S-19264T (=DSM 44701T), isolated from a smear-ripened cheese.</title>
        <authorList>
            <consortium name="US DOE Joint Genome Institute (JGI-PGF)"/>
            <person name="Walter F."/>
            <person name="Albersmeier A."/>
            <person name="Kalinowski J."/>
            <person name="Ruckert C."/>
        </authorList>
    </citation>
    <scope>NUCLEOTIDE SEQUENCE</scope>
    <source>
        <strain evidence="8">CGMCC 1.12181</strain>
    </source>
</reference>
<reference evidence="8" key="2">
    <citation type="submission" date="2020-09" db="EMBL/GenBank/DDBJ databases">
        <authorList>
            <person name="Sun Q."/>
            <person name="Zhou Y."/>
        </authorList>
    </citation>
    <scope>NUCLEOTIDE SEQUENCE</scope>
    <source>
        <strain evidence="8">CGMCC 1.12181</strain>
    </source>
</reference>
<dbReference type="AlphaFoldDB" id="A0A917FRW7"/>
<organism evidence="8 9">
    <name type="scientific">Marinicella pacifica</name>
    <dbReference type="NCBI Taxonomy" id="1171543"/>
    <lineage>
        <taxon>Bacteria</taxon>
        <taxon>Pseudomonadati</taxon>
        <taxon>Pseudomonadota</taxon>
        <taxon>Gammaproteobacteria</taxon>
        <taxon>Lysobacterales</taxon>
        <taxon>Marinicellaceae</taxon>
        <taxon>Marinicella</taxon>
    </lineage>
</organism>
<dbReference type="FunFam" id="3.30.420.100:FF:000001">
    <property type="entry name" value="50S ribosomal protein L18"/>
    <property type="match status" value="1"/>
</dbReference>
<comment type="subunit">
    <text evidence="7">Part of the 50S ribosomal subunit; part of the 5S rRNA/L5/L18/L25 subcomplex. Contacts the 5S and 23S rRNAs.</text>
</comment>
<comment type="function">
    <text evidence="7">This is one of the proteins that bind and probably mediate the attachment of the 5S RNA into the large ribosomal subunit, where it forms part of the central protuberance.</text>
</comment>
<keyword evidence="2 7" id="KW-0699">rRNA-binding</keyword>
<accession>A0A917FRW7</accession>
<dbReference type="CDD" id="cd00432">
    <property type="entry name" value="Ribosomal_L18_L5e"/>
    <property type="match status" value="1"/>
</dbReference>
<gene>
    <name evidence="7 8" type="primary">rplR</name>
    <name evidence="8" type="ORF">GCM10011365_18080</name>
</gene>
<evidence type="ECO:0000256" key="6">
    <source>
        <dbReference type="ARBA" id="ARBA00035197"/>
    </source>
</evidence>
<evidence type="ECO:0000256" key="2">
    <source>
        <dbReference type="ARBA" id="ARBA00022730"/>
    </source>
</evidence>
<dbReference type="InterPro" id="IPR057268">
    <property type="entry name" value="Ribosomal_L18"/>
</dbReference>
<evidence type="ECO:0000313" key="9">
    <source>
        <dbReference type="Proteomes" id="UP000605253"/>
    </source>
</evidence>
<dbReference type="GO" id="GO:0008097">
    <property type="term" value="F:5S rRNA binding"/>
    <property type="evidence" value="ECO:0007669"/>
    <property type="project" value="TreeGrafter"/>
</dbReference>
<dbReference type="EMBL" id="BMEO01000007">
    <property type="protein sequence ID" value="GGF97057.1"/>
    <property type="molecule type" value="Genomic_DNA"/>
</dbReference>
<evidence type="ECO:0000256" key="5">
    <source>
        <dbReference type="ARBA" id="ARBA00023274"/>
    </source>
</evidence>
<dbReference type="GO" id="GO:0006412">
    <property type="term" value="P:translation"/>
    <property type="evidence" value="ECO:0007669"/>
    <property type="project" value="UniProtKB-UniRule"/>
</dbReference>
<evidence type="ECO:0000256" key="4">
    <source>
        <dbReference type="ARBA" id="ARBA00022980"/>
    </source>
</evidence>
<evidence type="ECO:0000256" key="1">
    <source>
        <dbReference type="ARBA" id="ARBA00007116"/>
    </source>
</evidence>
<dbReference type="NCBIfam" id="TIGR00060">
    <property type="entry name" value="L18_bact"/>
    <property type="match status" value="1"/>
</dbReference>
<dbReference type="Proteomes" id="UP000605253">
    <property type="component" value="Unassembled WGS sequence"/>
</dbReference>
<dbReference type="PANTHER" id="PTHR12899">
    <property type="entry name" value="39S RIBOSOMAL PROTEIN L18, MITOCHONDRIAL"/>
    <property type="match status" value="1"/>
</dbReference>
<dbReference type="InterPro" id="IPR004389">
    <property type="entry name" value="Ribosomal_uL18_bac-type"/>
</dbReference>
<dbReference type="HAMAP" id="MF_01337_B">
    <property type="entry name" value="Ribosomal_uL18_B"/>
    <property type="match status" value="1"/>
</dbReference>
<keyword evidence="5 7" id="KW-0687">Ribonucleoprotein</keyword>
<protein>
    <recommendedName>
        <fullName evidence="6 7">Large ribosomal subunit protein uL18</fullName>
    </recommendedName>
</protein>
<dbReference type="RefSeq" id="WP_188365411.1">
    <property type="nucleotide sequence ID" value="NZ_BAABJF010000003.1"/>
</dbReference>